<reference evidence="1" key="1">
    <citation type="submission" date="2014-05" db="EMBL/GenBank/DDBJ databases">
        <authorList>
            <person name="Chronopoulou M."/>
        </authorList>
    </citation>
    <scope>NUCLEOTIDE SEQUENCE</scope>
    <source>
        <tissue evidence="1">Whole organism</tissue>
    </source>
</reference>
<protein>
    <submittedName>
        <fullName evidence="1">Uncharacterized protein</fullName>
    </submittedName>
</protein>
<evidence type="ECO:0000313" key="1">
    <source>
        <dbReference type="EMBL" id="CDW39384.1"/>
    </source>
</evidence>
<accession>A0A0K2UMA2</accession>
<proteinExistence type="predicted"/>
<sequence>PSIIFGIFISDDLFLAISAIKIAQISSSYSYIICKVTLKIELNILYWFSFRSKIFIFR</sequence>
<organism evidence="1">
    <name type="scientific">Lepeophtheirus salmonis</name>
    <name type="common">Salmon louse</name>
    <name type="synonym">Caligus salmonis</name>
    <dbReference type="NCBI Taxonomy" id="72036"/>
    <lineage>
        <taxon>Eukaryota</taxon>
        <taxon>Metazoa</taxon>
        <taxon>Ecdysozoa</taxon>
        <taxon>Arthropoda</taxon>
        <taxon>Crustacea</taxon>
        <taxon>Multicrustacea</taxon>
        <taxon>Hexanauplia</taxon>
        <taxon>Copepoda</taxon>
        <taxon>Siphonostomatoida</taxon>
        <taxon>Caligidae</taxon>
        <taxon>Lepeophtheirus</taxon>
    </lineage>
</organism>
<dbReference type="EMBL" id="HACA01022023">
    <property type="protein sequence ID" value="CDW39384.1"/>
    <property type="molecule type" value="Transcribed_RNA"/>
</dbReference>
<dbReference type="AlphaFoldDB" id="A0A0K2UMA2"/>
<feature type="non-terminal residue" evidence="1">
    <location>
        <position position="1"/>
    </location>
</feature>
<name>A0A0K2UMA2_LEPSM</name>